<dbReference type="NCBIfam" id="TIGR02675">
    <property type="entry name" value="tape_meas_nterm"/>
    <property type="match status" value="1"/>
</dbReference>
<dbReference type="RefSeq" id="WP_138855915.1">
    <property type="nucleotide sequence ID" value="NZ_CP040709.1"/>
</dbReference>
<dbReference type="Proteomes" id="UP000554837">
    <property type="component" value="Unassembled WGS sequence"/>
</dbReference>
<dbReference type="AlphaFoldDB" id="A0A840S750"/>
<accession>A0A840S750</accession>
<evidence type="ECO:0000313" key="5">
    <source>
        <dbReference type="Proteomes" id="UP000554837"/>
    </source>
</evidence>
<dbReference type="InterPro" id="IPR013491">
    <property type="entry name" value="Tape_meas_N"/>
</dbReference>
<evidence type="ECO:0000256" key="1">
    <source>
        <dbReference type="SAM" id="Coils"/>
    </source>
</evidence>
<gene>
    <name evidence="4" type="ORF">HNQ51_001715</name>
</gene>
<protein>
    <submittedName>
        <fullName evidence="4">Tape measure domain-containing protein</fullName>
    </submittedName>
</protein>
<keyword evidence="5" id="KW-1185">Reference proteome</keyword>
<name>A0A840S750_9BURK</name>
<dbReference type="EMBL" id="JACHHO010000002">
    <property type="protein sequence ID" value="MBB5204401.1"/>
    <property type="molecule type" value="Genomic_DNA"/>
</dbReference>
<reference evidence="4 5" key="1">
    <citation type="submission" date="2020-08" db="EMBL/GenBank/DDBJ databases">
        <title>Genomic Encyclopedia of Type Strains, Phase IV (KMG-IV): sequencing the most valuable type-strain genomes for metagenomic binning, comparative biology and taxonomic classification.</title>
        <authorList>
            <person name="Goeker M."/>
        </authorList>
    </citation>
    <scope>NUCLEOTIDE SEQUENCE [LARGE SCALE GENOMIC DNA]</scope>
    <source>
        <strain evidence="4 5">DSM 23958</strain>
    </source>
</reference>
<keyword evidence="1" id="KW-0175">Coiled coil</keyword>
<feature type="coiled-coil region" evidence="1">
    <location>
        <begin position="21"/>
        <end position="160"/>
    </location>
</feature>
<proteinExistence type="predicted"/>
<feature type="region of interest" description="Disordered" evidence="2">
    <location>
        <begin position="932"/>
        <end position="952"/>
    </location>
</feature>
<organism evidence="4 5">
    <name type="scientific">Inhella inkyongensis</name>
    <dbReference type="NCBI Taxonomy" id="392593"/>
    <lineage>
        <taxon>Bacteria</taxon>
        <taxon>Pseudomonadati</taxon>
        <taxon>Pseudomonadota</taxon>
        <taxon>Betaproteobacteria</taxon>
        <taxon>Burkholderiales</taxon>
        <taxon>Sphaerotilaceae</taxon>
        <taxon>Inhella</taxon>
    </lineage>
</organism>
<feature type="domain" description="Tape measure protein N-terminal" evidence="3">
    <location>
        <begin position="222"/>
        <end position="411"/>
    </location>
</feature>
<dbReference type="Pfam" id="PF20155">
    <property type="entry name" value="TMP_3"/>
    <property type="match status" value="1"/>
</dbReference>
<dbReference type="OrthoDB" id="363355at2"/>
<evidence type="ECO:0000313" key="4">
    <source>
        <dbReference type="EMBL" id="MBB5204401.1"/>
    </source>
</evidence>
<feature type="coiled-coil region" evidence="1">
    <location>
        <begin position="547"/>
        <end position="582"/>
    </location>
</feature>
<evidence type="ECO:0000259" key="3">
    <source>
        <dbReference type="Pfam" id="PF20155"/>
    </source>
</evidence>
<comment type="caution">
    <text evidence="4">The sequence shown here is derived from an EMBL/GenBank/DDBJ whole genome shotgun (WGS) entry which is preliminary data.</text>
</comment>
<sequence length="1106" mass="114719">MASNVKFGIQIDADVQGKESVEQLTARLDEMAKVLEGELKQEAQAAAAKLRELGQQQAAIAGVEQLKREVQSASAALKQAEKEASDFAQQIGQAGPPTAQAAAHLQRLESAAEQARASLQAQRTAQAGAVAELQKHGIAASQTQAAQARLNTELAEARARAEALAPAWAGTARAAGAAGEQMQRTHRAVGEGVQSISTQLQRVQSAYLALSGGGVLGGMIKDAVQTADAFSSLGARIKLVTGDGTAFQQAMEGVQRVAMATRSDLEATGTLFTKLATAGKELGLSQNQALALTQTINQAIQITGGSADAAKAAITQLTQGLQSGTLRGDEFNSVMEQAPRLAQALAAGLGVGTGELRAMAEQGRLTSSTVIAALRGQSEAVAAEFAKLPPTVSGALQNVSTAWSAFVGDLNRGTGATQKLAEGLKFLADHLNEIAGAAITLGQGALAVGLLRLTQGFLTWAGNARLATVATAGLVAETTKLAGAMAAAESAKVGAVQKAGLLATAWGGVVNAGRGLLGLIGGPLGLVALTATYAKDLGELAAKLALKAQGLRNLEEIEARRMAQEREAAEAAEREKEARDRQIEADKAAALAKFGLSKAAQGLLLDFDELIKKGKTTDAALGDIGKSFDLSKHLGVRDAAGVLDRLRVQGLASAEQVQEAWAKALAGQNLADFERMARSAFGGVERGVAQMQQALDAGLREAIRRTGLDFGQISGGMSKAATLALADVEAMVRGLDRLKAQGVDTGLALSAGLSRAIQTADSERALEAVRQRIESLRKELGTQVTDGLLEQAAKQAEKLKSKMDEAKPGINSVTEAMKLLGVRSQESLSSAADEAKRAFEFIRDSGTAAPVDVQEAFRAYAEKAIAANAGVVSEALKVEAAMYRVNLAGRRAGDGIVSGMNRGRVAVLQASNAMAEALSRVGALTDAMGNVTRNADGTRPGGASGITPGSWDDYGYDENNRNAEQRANLAKQGGPVDASYNFDVRSRLERGEKFTADEIPALLNAYRVAVSNQALGQPGSVTLEGRRDDAAWVEVFRRALEQAQSGALGGRVGGRQAGAEQGPVYQTVVNLGSGRSFTVNTSSPQDQDALAKLLEQLAADKGRSGP</sequence>
<evidence type="ECO:0000256" key="2">
    <source>
        <dbReference type="SAM" id="MobiDB-lite"/>
    </source>
</evidence>